<evidence type="ECO:0000256" key="3">
    <source>
        <dbReference type="SAM" id="MobiDB-lite"/>
    </source>
</evidence>
<evidence type="ECO:0000313" key="4">
    <source>
        <dbReference type="EMBL" id="RBQ21501.1"/>
    </source>
</evidence>
<dbReference type="EMBL" id="QMEY01000001">
    <property type="protein sequence ID" value="RBQ21501.1"/>
    <property type="molecule type" value="Genomic_DNA"/>
</dbReference>
<sequence>MRRRLGIAAALLSDPGGLILDKPINGHDPESIRWTRGLLRTPADEGRISSQTMSATALTADQGVIIGRGRLTIEATVDELDARVHPGVPARSPREDELKRQLLAHGVVVRLEPGVAPAISCGRRGTTRTPEPDRVWHSRRPPRAASRCMRSRSAPLEEPFIEGTADSTHHRAGQRQA</sequence>
<dbReference type="AlphaFoldDB" id="A0A366M5M2"/>
<dbReference type="PANTHER" id="PTHR43335">
    <property type="entry name" value="ABC TRANSPORTER, ATP-BINDING PROTEIN"/>
    <property type="match status" value="1"/>
</dbReference>
<dbReference type="Gene3D" id="3.40.50.300">
    <property type="entry name" value="P-loop containing nucleotide triphosphate hydrolases"/>
    <property type="match status" value="1"/>
</dbReference>
<dbReference type="OrthoDB" id="5116176at2"/>
<keyword evidence="5" id="KW-1185">Reference proteome</keyword>
<organism evidence="4 5">
    <name type="scientific">Spongiactinospora rosea</name>
    <dbReference type="NCBI Taxonomy" id="2248750"/>
    <lineage>
        <taxon>Bacteria</taxon>
        <taxon>Bacillati</taxon>
        <taxon>Actinomycetota</taxon>
        <taxon>Actinomycetes</taxon>
        <taxon>Streptosporangiales</taxon>
        <taxon>Streptosporangiaceae</taxon>
        <taxon>Spongiactinospora</taxon>
    </lineage>
</organism>
<protein>
    <submittedName>
        <fullName evidence="4">Uncharacterized protein</fullName>
    </submittedName>
</protein>
<reference evidence="4 5" key="1">
    <citation type="submission" date="2018-06" db="EMBL/GenBank/DDBJ databases">
        <title>Sphaerisporangium craniellae sp. nov., isolated from a marine sponge in the South China Sea.</title>
        <authorList>
            <person name="Li L."/>
        </authorList>
    </citation>
    <scope>NUCLEOTIDE SEQUENCE [LARGE SCALE GENOMIC DNA]</scope>
    <source>
        <strain evidence="4 5">LHW63015</strain>
    </source>
</reference>
<feature type="compositionally biased region" description="Low complexity" evidence="3">
    <location>
        <begin position="143"/>
        <end position="154"/>
    </location>
</feature>
<dbReference type="Proteomes" id="UP000253303">
    <property type="component" value="Unassembled WGS sequence"/>
</dbReference>
<gene>
    <name evidence="4" type="ORF">DP939_01975</name>
</gene>
<evidence type="ECO:0000256" key="1">
    <source>
        <dbReference type="ARBA" id="ARBA00005417"/>
    </source>
</evidence>
<dbReference type="SUPFAM" id="SSF52540">
    <property type="entry name" value="P-loop containing nucleoside triphosphate hydrolases"/>
    <property type="match status" value="1"/>
</dbReference>
<comment type="similarity">
    <text evidence="1">Belongs to the ABC transporter superfamily.</text>
</comment>
<evidence type="ECO:0000256" key="2">
    <source>
        <dbReference type="ARBA" id="ARBA00022448"/>
    </source>
</evidence>
<comment type="caution">
    <text evidence="4">The sequence shown here is derived from an EMBL/GenBank/DDBJ whole genome shotgun (WGS) entry which is preliminary data.</text>
</comment>
<proteinExistence type="inferred from homology"/>
<accession>A0A366M5M2</accession>
<dbReference type="RefSeq" id="WP_113978143.1">
    <property type="nucleotide sequence ID" value="NZ_QMEY01000001.1"/>
</dbReference>
<keyword evidence="2" id="KW-0813">Transport</keyword>
<dbReference type="InterPro" id="IPR027417">
    <property type="entry name" value="P-loop_NTPase"/>
</dbReference>
<evidence type="ECO:0000313" key="5">
    <source>
        <dbReference type="Proteomes" id="UP000253303"/>
    </source>
</evidence>
<feature type="region of interest" description="Disordered" evidence="3">
    <location>
        <begin position="119"/>
        <end position="177"/>
    </location>
</feature>
<name>A0A366M5M2_9ACTN</name>
<dbReference type="PANTHER" id="PTHR43335:SF4">
    <property type="entry name" value="ABC TRANSPORTER, ATP-BINDING PROTEIN"/>
    <property type="match status" value="1"/>
</dbReference>